<sequence>MTDDGETRARGGRASSREETAAYLEALATDMVRLARGSNLPTLAYLLDMARIEARTHAKREPSSGAGQSQASGTRSAT</sequence>
<evidence type="ECO:0000313" key="3">
    <source>
        <dbReference type="Proteomes" id="UP001597171"/>
    </source>
</evidence>
<dbReference type="EMBL" id="JBHTMX010000032">
    <property type="protein sequence ID" value="MFD1331575.1"/>
    <property type="molecule type" value="Genomic_DNA"/>
</dbReference>
<evidence type="ECO:0000256" key="1">
    <source>
        <dbReference type="SAM" id="MobiDB-lite"/>
    </source>
</evidence>
<reference evidence="3" key="1">
    <citation type="journal article" date="2019" name="Int. J. Syst. Evol. Microbiol.">
        <title>The Global Catalogue of Microorganisms (GCM) 10K type strain sequencing project: providing services to taxonomists for standard genome sequencing and annotation.</title>
        <authorList>
            <consortium name="The Broad Institute Genomics Platform"/>
            <consortium name="The Broad Institute Genome Sequencing Center for Infectious Disease"/>
            <person name="Wu L."/>
            <person name="Ma J."/>
        </authorList>
    </citation>
    <scope>NUCLEOTIDE SEQUENCE [LARGE SCALE GENOMIC DNA]</scope>
    <source>
        <strain evidence="3">CCUG 61696</strain>
    </source>
</reference>
<dbReference type="RefSeq" id="WP_378774784.1">
    <property type="nucleotide sequence ID" value="NZ_JBHTMX010000032.1"/>
</dbReference>
<comment type="caution">
    <text evidence="2">The sequence shown here is derived from an EMBL/GenBank/DDBJ whole genome shotgun (WGS) entry which is preliminary data.</text>
</comment>
<feature type="compositionally biased region" description="Low complexity" evidence="1">
    <location>
        <begin position="63"/>
        <end position="78"/>
    </location>
</feature>
<organism evidence="2 3">
    <name type="scientific">Methylopila musalis</name>
    <dbReference type="NCBI Taxonomy" id="1134781"/>
    <lineage>
        <taxon>Bacteria</taxon>
        <taxon>Pseudomonadati</taxon>
        <taxon>Pseudomonadota</taxon>
        <taxon>Alphaproteobacteria</taxon>
        <taxon>Hyphomicrobiales</taxon>
        <taxon>Methylopilaceae</taxon>
        <taxon>Methylopila</taxon>
    </lineage>
</organism>
<keyword evidence="3" id="KW-1185">Reference proteome</keyword>
<accession>A0ABW3Z5N3</accession>
<evidence type="ECO:0000313" key="2">
    <source>
        <dbReference type="EMBL" id="MFD1331575.1"/>
    </source>
</evidence>
<feature type="region of interest" description="Disordered" evidence="1">
    <location>
        <begin position="56"/>
        <end position="78"/>
    </location>
</feature>
<dbReference type="Proteomes" id="UP001597171">
    <property type="component" value="Unassembled WGS sequence"/>
</dbReference>
<proteinExistence type="predicted"/>
<name>A0ABW3Z5N3_9HYPH</name>
<gene>
    <name evidence="2" type="ORF">ACFQ4O_06130</name>
</gene>
<protein>
    <submittedName>
        <fullName evidence="2">Uncharacterized protein</fullName>
    </submittedName>
</protein>